<organism evidence="1">
    <name type="scientific">Anguilla anguilla</name>
    <name type="common">European freshwater eel</name>
    <name type="synonym">Muraena anguilla</name>
    <dbReference type="NCBI Taxonomy" id="7936"/>
    <lineage>
        <taxon>Eukaryota</taxon>
        <taxon>Metazoa</taxon>
        <taxon>Chordata</taxon>
        <taxon>Craniata</taxon>
        <taxon>Vertebrata</taxon>
        <taxon>Euteleostomi</taxon>
        <taxon>Actinopterygii</taxon>
        <taxon>Neopterygii</taxon>
        <taxon>Teleostei</taxon>
        <taxon>Anguilliformes</taxon>
        <taxon>Anguillidae</taxon>
        <taxon>Anguilla</taxon>
    </lineage>
</organism>
<name>A0A0E9QRI2_ANGAN</name>
<evidence type="ECO:0000313" key="1">
    <source>
        <dbReference type="EMBL" id="JAH18860.1"/>
    </source>
</evidence>
<protein>
    <submittedName>
        <fullName evidence="1">Uncharacterized protein</fullName>
    </submittedName>
</protein>
<accession>A0A0E9QRI2</accession>
<dbReference type="AlphaFoldDB" id="A0A0E9QRI2"/>
<sequence>MIISLYFQFWLILTSTLQELFCTNLQIL</sequence>
<dbReference type="EMBL" id="GBXM01089717">
    <property type="protein sequence ID" value="JAH18860.1"/>
    <property type="molecule type" value="Transcribed_RNA"/>
</dbReference>
<reference evidence="1" key="1">
    <citation type="submission" date="2014-11" db="EMBL/GenBank/DDBJ databases">
        <authorList>
            <person name="Amaro Gonzalez C."/>
        </authorList>
    </citation>
    <scope>NUCLEOTIDE SEQUENCE</scope>
</reference>
<proteinExistence type="predicted"/>
<reference evidence="1" key="2">
    <citation type="journal article" date="2015" name="Fish Shellfish Immunol.">
        <title>Early steps in the European eel (Anguilla anguilla)-Vibrio vulnificus interaction in the gills: Role of the RtxA13 toxin.</title>
        <authorList>
            <person name="Callol A."/>
            <person name="Pajuelo D."/>
            <person name="Ebbesson L."/>
            <person name="Teles M."/>
            <person name="MacKenzie S."/>
            <person name="Amaro C."/>
        </authorList>
    </citation>
    <scope>NUCLEOTIDE SEQUENCE</scope>
</reference>